<dbReference type="GO" id="GO:0005524">
    <property type="term" value="F:ATP binding"/>
    <property type="evidence" value="ECO:0007669"/>
    <property type="project" value="UniProtKB-UniRule"/>
</dbReference>
<dbReference type="GO" id="GO:0004140">
    <property type="term" value="F:dephospho-CoA kinase activity"/>
    <property type="evidence" value="ECO:0007669"/>
    <property type="project" value="UniProtKB-UniRule"/>
</dbReference>
<dbReference type="NCBIfam" id="TIGR00152">
    <property type="entry name" value="dephospho-CoA kinase"/>
    <property type="match status" value="1"/>
</dbReference>
<keyword evidence="1 3" id="KW-0547">Nucleotide-binding</keyword>
<gene>
    <name evidence="3" type="primary">coaE</name>
    <name evidence="5" type="ORF">CIP107547_01336</name>
</gene>
<feature type="binding site" evidence="3">
    <location>
        <begin position="34"/>
        <end position="39"/>
    </location>
    <ligand>
        <name>ATP</name>
        <dbReference type="ChEBI" id="CHEBI:30616"/>
    </ligand>
</feature>
<dbReference type="HAMAP" id="MF_00376">
    <property type="entry name" value="Dephospho_CoA_kinase"/>
    <property type="match status" value="1"/>
</dbReference>
<protein>
    <recommendedName>
        <fullName evidence="3 4">Dephospho-CoA kinase</fullName>
        <ecNumber evidence="3 4">2.7.1.24</ecNumber>
    </recommendedName>
    <alternativeName>
        <fullName evidence="3">Dephosphocoenzyme A kinase</fullName>
    </alternativeName>
</protein>
<keyword evidence="3 5" id="KW-0418">Kinase</keyword>
<evidence type="ECO:0000256" key="4">
    <source>
        <dbReference type="NCBIfam" id="TIGR00152"/>
    </source>
</evidence>
<dbReference type="GO" id="GO:0015937">
    <property type="term" value="P:coenzyme A biosynthetic process"/>
    <property type="evidence" value="ECO:0007669"/>
    <property type="project" value="UniProtKB-UniRule"/>
</dbReference>
<dbReference type="CDD" id="cd02022">
    <property type="entry name" value="DPCK"/>
    <property type="match status" value="1"/>
</dbReference>
<evidence type="ECO:0000313" key="5">
    <source>
        <dbReference type="EMBL" id="CAB0602618.1"/>
    </source>
</evidence>
<keyword evidence="3" id="KW-0963">Cytoplasm</keyword>
<dbReference type="Gene3D" id="3.40.50.300">
    <property type="entry name" value="P-loop containing nucleotide triphosphate hydrolases"/>
    <property type="match status" value="1"/>
</dbReference>
<comment type="subcellular location">
    <subcellularLocation>
        <location evidence="3">Cytoplasm</location>
    </subcellularLocation>
</comment>
<dbReference type="EMBL" id="CADDAV010000015">
    <property type="protein sequence ID" value="CAB0602618.1"/>
    <property type="molecule type" value="Genomic_DNA"/>
</dbReference>
<dbReference type="Pfam" id="PF01121">
    <property type="entry name" value="CoaE"/>
    <property type="match status" value="1"/>
</dbReference>
<evidence type="ECO:0000256" key="3">
    <source>
        <dbReference type="HAMAP-Rule" id="MF_00376"/>
    </source>
</evidence>
<dbReference type="EC" id="2.7.1.24" evidence="3 4"/>
<proteinExistence type="inferred from homology"/>
<dbReference type="UniPathway" id="UPA00241">
    <property type="reaction ID" value="UER00356"/>
</dbReference>
<dbReference type="InterPro" id="IPR001977">
    <property type="entry name" value="Depp_CoAkinase"/>
</dbReference>
<dbReference type="PANTHER" id="PTHR10695">
    <property type="entry name" value="DEPHOSPHO-COA KINASE-RELATED"/>
    <property type="match status" value="1"/>
</dbReference>
<dbReference type="PROSITE" id="PS51219">
    <property type="entry name" value="DPCK"/>
    <property type="match status" value="1"/>
</dbReference>
<accession>A0A6J4W944</accession>
<name>A0A6J4W944_CORDP</name>
<comment type="catalytic activity">
    <reaction evidence="3">
        <text>3'-dephospho-CoA + ATP = ADP + CoA + H(+)</text>
        <dbReference type="Rhea" id="RHEA:18245"/>
        <dbReference type="ChEBI" id="CHEBI:15378"/>
        <dbReference type="ChEBI" id="CHEBI:30616"/>
        <dbReference type="ChEBI" id="CHEBI:57287"/>
        <dbReference type="ChEBI" id="CHEBI:57328"/>
        <dbReference type="ChEBI" id="CHEBI:456216"/>
        <dbReference type="EC" id="2.7.1.24"/>
    </reaction>
</comment>
<keyword evidence="3" id="KW-0173">Coenzyme A biosynthesis</keyword>
<keyword evidence="2 3" id="KW-0067">ATP-binding</keyword>
<dbReference type="AlphaFoldDB" id="A0A6J4W944"/>
<comment type="function">
    <text evidence="3">Catalyzes the phosphorylation of the 3'-hydroxyl group of dephosphocoenzyme A to form coenzyme A.</text>
</comment>
<evidence type="ECO:0000256" key="2">
    <source>
        <dbReference type="ARBA" id="ARBA00022840"/>
    </source>
</evidence>
<keyword evidence="3 5" id="KW-0808">Transferase</keyword>
<dbReference type="InterPro" id="IPR027417">
    <property type="entry name" value="P-loop_NTPase"/>
</dbReference>
<comment type="similarity">
    <text evidence="3">Belongs to the CoaE family.</text>
</comment>
<dbReference type="Proteomes" id="UP000480222">
    <property type="component" value="Unassembled WGS sequence"/>
</dbReference>
<organism evidence="5 6">
    <name type="scientific">Corynebacterium diphtheriae</name>
    <dbReference type="NCBI Taxonomy" id="1717"/>
    <lineage>
        <taxon>Bacteria</taxon>
        <taxon>Bacillati</taxon>
        <taxon>Actinomycetota</taxon>
        <taxon>Actinomycetes</taxon>
        <taxon>Mycobacteriales</taxon>
        <taxon>Corynebacteriaceae</taxon>
        <taxon>Corynebacterium</taxon>
    </lineage>
</organism>
<sequence length="223" mass="24951">MDLGHILIFWGWSGVKAVGYSTSMRIIGLTGGIGSGKSTVARIWQGCGAIVIDADAIARVLMEPGSTVLEEVSQAFGRDLLDVEGKLRRAELAARAFISEEKTAQLNSITHPAIRCQIRRDIECARAEGVQVLVLDHPLLLESGMSDLVDDVVVVDVPVELRVRRLVDWRGLKEEDARHRIMRQMSDEDRRMRADYVIDNSGSRDALERLARELWQRFATQVE</sequence>
<evidence type="ECO:0000313" key="6">
    <source>
        <dbReference type="Proteomes" id="UP000480222"/>
    </source>
</evidence>
<evidence type="ECO:0000256" key="1">
    <source>
        <dbReference type="ARBA" id="ARBA00022741"/>
    </source>
</evidence>
<reference evidence="5 6" key="1">
    <citation type="submission" date="2020-02" db="EMBL/GenBank/DDBJ databases">
        <authorList>
            <person name="Brisse S."/>
        </authorList>
    </citation>
    <scope>NUCLEOTIDE SEQUENCE [LARGE SCALE GENOMIC DNA]</scope>
    <source>
        <strain evidence="5">CIP107547</strain>
    </source>
</reference>
<dbReference type="PANTHER" id="PTHR10695:SF46">
    <property type="entry name" value="BIFUNCTIONAL COENZYME A SYNTHASE-RELATED"/>
    <property type="match status" value="1"/>
</dbReference>
<dbReference type="SUPFAM" id="SSF52540">
    <property type="entry name" value="P-loop containing nucleoside triphosphate hydrolases"/>
    <property type="match status" value="1"/>
</dbReference>
<comment type="caution">
    <text evidence="5">The sequence shown here is derived from an EMBL/GenBank/DDBJ whole genome shotgun (WGS) entry which is preliminary data.</text>
</comment>
<comment type="pathway">
    <text evidence="3">Cofactor biosynthesis; coenzyme A biosynthesis; CoA from (R)-pantothenate: step 5/5.</text>
</comment>
<dbReference type="GO" id="GO:0005737">
    <property type="term" value="C:cytoplasm"/>
    <property type="evidence" value="ECO:0007669"/>
    <property type="project" value="UniProtKB-SubCell"/>
</dbReference>